<accession>A0A967B3X2</accession>
<dbReference type="SUPFAM" id="SSF82693">
    <property type="entry name" value="Multidrug efflux transporter AcrB pore domain, PN1, PN2, PC1 and PC2 subdomains"/>
    <property type="match status" value="3"/>
</dbReference>
<dbReference type="Gene3D" id="3.30.70.1320">
    <property type="entry name" value="Multidrug efflux transporter AcrB pore domain like"/>
    <property type="match status" value="1"/>
</dbReference>
<feature type="transmembrane region" description="Helical" evidence="8">
    <location>
        <begin position="387"/>
        <end position="410"/>
    </location>
</feature>
<feature type="transmembrane region" description="Helical" evidence="8">
    <location>
        <begin position="459"/>
        <end position="479"/>
    </location>
</feature>
<dbReference type="GO" id="GO:0005886">
    <property type="term" value="C:plasma membrane"/>
    <property type="evidence" value="ECO:0007669"/>
    <property type="project" value="UniProtKB-SubCell"/>
</dbReference>
<evidence type="ECO:0000313" key="10">
    <source>
        <dbReference type="Proteomes" id="UP000597459"/>
    </source>
</evidence>
<dbReference type="Gene3D" id="3.30.70.1430">
    <property type="entry name" value="Multidrug efflux transporter AcrB pore domain"/>
    <property type="match status" value="2"/>
</dbReference>
<feature type="transmembrane region" description="Helical" evidence="8">
    <location>
        <begin position="921"/>
        <end position="939"/>
    </location>
</feature>
<feature type="transmembrane region" description="Helical" evidence="8">
    <location>
        <begin position="431"/>
        <end position="453"/>
    </location>
</feature>
<dbReference type="PRINTS" id="PR00702">
    <property type="entry name" value="ACRIFLAVINRP"/>
</dbReference>
<evidence type="ECO:0000256" key="7">
    <source>
        <dbReference type="ARBA" id="ARBA00023136"/>
    </source>
</evidence>
<organism evidence="9 10">
    <name type="scientific">Acetobacter estunensis</name>
    <dbReference type="NCBI Taxonomy" id="104097"/>
    <lineage>
        <taxon>Bacteria</taxon>
        <taxon>Pseudomonadati</taxon>
        <taxon>Pseudomonadota</taxon>
        <taxon>Alphaproteobacteria</taxon>
        <taxon>Acetobacterales</taxon>
        <taxon>Acetobacteraceae</taxon>
        <taxon>Acetobacter</taxon>
    </lineage>
</organism>
<evidence type="ECO:0000256" key="3">
    <source>
        <dbReference type="ARBA" id="ARBA00022475"/>
    </source>
</evidence>
<feature type="transmembrane region" description="Helical" evidence="8">
    <location>
        <begin position="1018"/>
        <end position="1038"/>
    </location>
</feature>
<dbReference type="SUPFAM" id="SSF82866">
    <property type="entry name" value="Multidrug efflux transporter AcrB transmembrane domain"/>
    <property type="match status" value="2"/>
</dbReference>
<feature type="transmembrane region" description="Helical" evidence="8">
    <location>
        <begin position="336"/>
        <end position="353"/>
    </location>
</feature>
<keyword evidence="6 8" id="KW-1133">Transmembrane helix</keyword>
<dbReference type="InterPro" id="IPR001036">
    <property type="entry name" value="Acrflvin-R"/>
</dbReference>
<proteinExistence type="predicted"/>
<keyword evidence="2" id="KW-0813">Transport</keyword>
<dbReference type="SUPFAM" id="SSF82714">
    <property type="entry name" value="Multidrug efflux transporter AcrB TolC docking domain, DN and DC subdomains"/>
    <property type="match status" value="2"/>
</dbReference>
<name>A0A967B3X2_9PROT</name>
<dbReference type="RefSeq" id="WP_166312902.1">
    <property type="nucleotide sequence ID" value="NZ_WOTH01000003.1"/>
</dbReference>
<dbReference type="Pfam" id="PF00873">
    <property type="entry name" value="ACR_tran"/>
    <property type="match status" value="2"/>
</dbReference>
<evidence type="ECO:0000256" key="8">
    <source>
        <dbReference type="SAM" id="Phobius"/>
    </source>
</evidence>
<dbReference type="FunFam" id="1.20.1640.10:FF:000001">
    <property type="entry name" value="Efflux pump membrane transporter"/>
    <property type="match status" value="1"/>
</dbReference>
<dbReference type="Gene3D" id="3.30.2090.10">
    <property type="entry name" value="Multidrug efflux transporter AcrB TolC docking domain, DN and DC subdomains"/>
    <property type="match status" value="2"/>
</dbReference>
<dbReference type="PANTHER" id="PTHR32063">
    <property type="match status" value="1"/>
</dbReference>
<keyword evidence="3" id="KW-1003">Cell membrane</keyword>
<feature type="transmembrane region" description="Helical" evidence="8">
    <location>
        <begin position="972"/>
        <end position="997"/>
    </location>
</feature>
<keyword evidence="4" id="KW-0997">Cell inner membrane</keyword>
<evidence type="ECO:0000256" key="2">
    <source>
        <dbReference type="ARBA" id="ARBA00022448"/>
    </source>
</evidence>
<feature type="transmembrane region" description="Helical" evidence="8">
    <location>
        <begin position="360"/>
        <end position="381"/>
    </location>
</feature>
<keyword evidence="10" id="KW-1185">Reference proteome</keyword>
<feature type="transmembrane region" description="Helical" evidence="8">
    <location>
        <begin position="1050"/>
        <end position="1075"/>
    </location>
</feature>
<evidence type="ECO:0000256" key="5">
    <source>
        <dbReference type="ARBA" id="ARBA00022692"/>
    </source>
</evidence>
<sequence>MNPSRLFIFRPVATTLIALAMVFAGLLSWRVMPVADLPDISVPVIYVIASQQGSSPQQMASAVTTPLERRLGAIAGVTQMTSDTTDRSSFILLFFDDARDINGAARDVQAALQAARQDMPHTLIENPQYYKANPSDNPVMIAVLTSDTRPLTELRDFAETRLVSQLAGISGVGWVQPEGAAKPAVRVEMNPYLLFHYGIGFEDIRSALASANANTPKGSLDIAGQRLMLATNDQARKAEQYRDLVVGYRSGRPVRLTDVAQVENGPQDEREAAWFDGHPAVVSIIRPQPGANVIALTDAIRDHEKRLQQVLPADVKLTLADDMSRSIRAALWDTELTLIISVVLVVIVVLAFLRSWRSTLIPAVTVPVSLAGTVATMHFLGFSLDTLSLMALTIATGFVVDDAIVVVENIARHMEGGMSRLEAALVGSREIVFTVLSITISLIAVFLPLLLLSGIPGKIFFEFAMTLTTAVAISFFLSLSLTPMMCARFLEVHHGHSSIEGHGLVRLAHRAFDLIEAALDGTVRIYLRSLDHALRHRWWVLTSLPASVGLTVLGIMLMSKTILPPEDIALVSGYLSMDQTSSFRTVSEKTQAVIAAMMKDREVTSVVAFTGDDAANEASAFATLTDKHARRDTPEDVAKRIQGRVDHIAGLDAQISNSGDVNGGGGRQKKGNYTYVFRSEDGEALATWVPRLSEELRGHSMLTDVSSDISNHGRALHVDIRRDTAARYLITPELIGNALLDAFGQRTASNISTPLTTYYVVMEAMKAFRENPETLRSLWVSTAGGTAGGGTVSNSIRVRVPDQQDSRTAALSRQSFRNQIANRLAGGAGASNGSAVSSSTETMVPLISVADLTYRPSPLQVSHESGAVSGSISFNLPHGKGLSDAEAEIARAERAIHMPDTVRGGFTGRAAEFNKALMNEVLVFMAALVTMYVTLGILYESLIHPLTILSTLPSAAVGAVLALWAAGEPFSLIAMIGVILLVGLVKKNAILLIDFALHAERDGGMTPEAAIREACLRRFRPILMTTLAAALGAVPLVIGNGYGAELRRPLGIAVVGGLAVSQLLTLYSTPVVYLFMESMRQRSAGWLGWVKKTFTGAHKGRSDGVVADEMRR</sequence>
<evidence type="ECO:0000313" key="9">
    <source>
        <dbReference type="EMBL" id="NHO52754.1"/>
    </source>
</evidence>
<evidence type="ECO:0000256" key="4">
    <source>
        <dbReference type="ARBA" id="ARBA00022519"/>
    </source>
</evidence>
<gene>
    <name evidence="9" type="ORF">GOB87_02095</name>
</gene>
<protein>
    <submittedName>
        <fullName evidence="9">MMPL family transporter</fullName>
    </submittedName>
</protein>
<comment type="subcellular location">
    <subcellularLocation>
        <location evidence="1">Cell inner membrane</location>
        <topology evidence="1">Multi-pass membrane protein</topology>
    </subcellularLocation>
</comment>
<evidence type="ECO:0000256" key="1">
    <source>
        <dbReference type="ARBA" id="ARBA00004429"/>
    </source>
</evidence>
<dbReference type="PANTHER" id="PTHR32063:SF34">
    <property type="entry name" value="MULTIDRUG RESISTANCE PROTEIN MDTC"/>
    <property type="match status" value="1"/>
</dbReference>
<keyword evidence="7 8" id="KW-0472">Membrane</keyword>
<comment type="caution">
    <text evidence="9">The sequence shown here is derived from an EMBL/GenBank/DDBJ whole genome shotgun (WGS) entry which is preliminary data.</text>
</comment>
<dbReference type="Gene3D" id="1.20.1640.10">
    <property type="entry name" value="Multidrug efflux transporter AcrB transmembrane domain"/>
    <property type="match status" value="3"/>
</dbReference>
<dbReference type="EMBL" id="WOTH01000003">
    <property type="protein sequence ID" value="NHO52754.1"/>
    <property type="molecule type" value="Genomic_DNA"/>
</dbReference>
<dbReference type="GO" id="GO:0042910">
    <property type="term" value="F:xenobiotic transmembrane transporter activity"/>
    <property type="evidence" value="ECO:0007669"/>
    <property type="project" value="TreeGrafter"/>
</dbReference>
<feature type="transmembrane region" description="Helical" evidence="8">
    <location>
        <begin position="7"/>
        <end position="29"/>
    </location>
</feature>
<reference evidence="9" key="1">
    <citation type="submission" date="2019-11" db="EMBL/GenBank/DDBJ databases">
        <title>Description of new Acetobacter species.</title>
        <authorList>
            <person name="Cleenwerck I."/>
            <person name="Sombolestani A.S."/>
        </authorList>
    </citation>
    <scope>NUCLEOTIDE SEQUENCE</scope>
    <source>
        <strain evidence="9">LMG 1626</strain>
    </source>
</reference>
<dbReference type="Gene3D" id="3.30.70.1440">
    <property type="entry name" value="Multidrug efflux transporter AcrB pore domain"/>
    <property type="match status" value="1"/>
</dbReference>
<evidence type="ECO:0000256" key="6">
    <source>
        <dbReference type="ARBA" id="ARBA00022989"/>
    </source>
</evidence>
<dbReference type="AlphaFoldDB" id="A0A967B3X2"/>
<dbReference type="InterPro" id="IPR027463">
    <property type="entry name" value="AcrB_DN_DC_subdom"/>
</dbReference>
<dbReference type="Proteomes" id="UP000597459">
    <property type="component" value="Unassembled WGS sequence"/>
</dbReference>
<keyword evidence="5 8" id="KW-0812">Transmembrane</keyword>